<proteinExistence type="inferred from homology"/>
<dbReference type="GO" id="GO:0005509">
    <property type="term" value="F:calcium ion binding"/>
    <property type="evidence" value="ECO:0007669"/>
    <property type="project" value="InterPro"/>
</dbReference>
<dbReference type="Proteomes" id="UP001374579">
    <property type="component" value="Unassembled WGS sequence"/>
</dbReference>
<evidence type="ECO:0000256" key="1">
    <source>
        <dbReference type="ARBA" id="ARBA00006049"/>
    </source>
</evidence>
<comment type="caution">
    <text evidence="8">The sequence shown here is derived from an EMBL/GenBank/DDBJ whole genome shotgun (WGS) entry which is preliminary data.</text>
</comment>
<dbReference type="SUPFAM" id="SSF47473">
    <property type="entry name" value="EF-hand"/>
    <property type="match status" value="1"/>
</dbReference>
<dbReference type="Pfam" id="PF13202">
    <property type="entry name" value="EF-hand_5"/>
    <property type="match status" value="2"/>
</dbReference>
<evidence type="ECO:0000256" key="4">
    <source>
        <dbReference type="ARBA" id="ARBA00022737"/>
    </source>
</evidence>
<dbReference type="PANTHER" id="PTHR23055">
    <property type="entry name" value="CALCIUM BINDING PROTEINS"/>
    <property type="match status" value="1"/>
</dbReference>
<name>A0AAN9B000_9CAEN</name>
<evidence type="ECO:0000256" key="5">
    <source>
        <dbReference type="ARBA" id="ARBA00022837"/>
    </source>
</evidence>
<feature type="domain" description="EF-hand" evidence="7">
    <location>
        <begin position="71"/>
        <end position="93"/>
    </location>
</feature>
<dbReference type="AlphaFoldDB" id="A0AAN9B000"/>
<gene>
    <name evidence="8" type="ORF">V1264_005580</name>
</gene>
<keyword evidence="6" id="KW-0449">Lipoprotein</keyword>
<dbReference type="EMBL" id="JBAMIC010000014">
    <property type="protein sequence ID" value="KAK7096267.1"/>
    <property type="molecule type" value="Genomic_DNA"/>
</dbReference>
<protein>
    <recommendedName>
        <fullName evidence="7">EF-hand domain-containing protein</fullName>
    </recommendedName>
</protein>
<feature type="domain" description="EF-hand" evidence="7">
    <location>
        <begin position="6"/>
        <end position="42"/>
    </location>
</feature>
<sequence length="188" mass="21631">MALTDFQLKKMENVYVNLYDSNKDGIIDQKDFGDAIEKISKLHHWGTNDEQYGKAKKTLGEIWDGLRACADKNKDGVVTLEEWINMWKVTLEDVKAGKPFPDWQQKYMEFMFYANDTSGDGFIDRDEYVTIQTSFGNNKADSNKAFDQLSKGTDGNISKEDFESLWKEYFLSNDASQRGNFLFGLPPQ</sequence>
<dbReference type="Gene3D" id="1.10.238.10">
    <property type="entry name" value="EF-hand"/>
    <property type="match status" value="1"/>
</dbReference>
<keyword evidence="5" id="KW-0106">Calcium</keyword>
<keyword evidence="4" id="KW-0677">Repeat</keyword>
<dbReference type="PROSITE" id="PS00018">
    <property type="entry name" value="EF_HAND_1"/>
    <property type="match status" value="3"/>
</dbReference>
<dbReference type="InterPro" id="IPR028846">
    <property type="entry name" value="Recoverin"/>
</dbReference>
<feature type="domain" description="EF-hand" evidence="7">
    <location>
        <begin position="103"/>
        <end position="138"/>
    </location>
</feature>
<dbReference type="PROSITE" id="PS50222">
    <property type="entry name" value="EF_HAND_2"/>
    <property type="match status" value="3"/>
</dbReference>
<dbReference type="InterPro" id="IPR002048">
    <property type="entry name" value="EF_hand_dom"/>
</dbReference>
<keyword evidence="2" id="KW-0519">Myristate</keyword>
<comment type="similarity">
    <text evidence="1">Belongs to the recoverin family.</text>
</comment>
<evidence type="ECO:0000256" key="2">
    <source>
        <dbReference type="ARBA" id="ARBA00022707"/>
    </source>
</evidence>
<evidence type="ECO:0000313" key="8">
    <source>
        <dbReference type="EMBL" id="KAK7096267.1"/>
    </source>
</evidence>
<evidence type="ECO:0000256" key="6">
    <source>
        <dbReference type="ARBA" id="ARBA00023288"/>
    </source>
</evidence>
<accession>A0AAN9B000</accession>
<keyword evidence="3" id="KW-0479">Metal-binding</keyword>
<dbReference type="InterPro" id="IPR011992">
    <property type="entry name" value="EF-hand-dom_pair"/>
</dbReference>
<dbReference type="InterPro" id="IPR018247">
    <property type="entry name" value="EF_Hand_1_Ca_BS"/>
</dbReference>
<dbReference type="PANTHER" id="PTHR23055:SF178">
    <property type="entry name" value="NEUROCALCIN HOMOLOG"/>
    <property type="match status" value="1"/>
</dbReference>
<reference evidence="8 9" key="1">
    <citation type="submission" date="2024-02" db="EMBL/GenBank/DDBJ databases">
        <title>Chromosome-scale genome assembly of the rough periwinkle Littorina saxatilis.</title>
        <authorList>
            <person name="De Jode A."/>
            <person name="Faria R."/>
            <person name="Formenti G."/>
            <person name="Sims Y."/>
            <person name="Smith T.P."/>
            <person name="Tracey A."/>
            <person name="Wood J.M.D."/>
            <person name="Zagrodzka Z.B."/>
            <person name="Johannesson K."/>
            <person name="Butlin R.K."/>
            <person name="Leder E.H."/>
        </authorList>
    </citation>
    <scope>NUCLEOTIDE SEQUENCE [LARGE SCALE GENOMIC DNA]</scope>
    <source>
        <strain evidence="8">Snail1</strain>
        <tissue evidence="8">Muscle</tissue>
    </source>
</reference>
<evidence type="ECO:0000259" key="7">
    <source>
        <dbReference type="PROSITE" id="PS50222"/>
    </source>
</evidence>
<evidence type="ECO:0000256" key="3">
    <source>
        <dbReference type="ARBA" id="ARBA00022723"/>
    </source>
</evidence>
<keyword evidence="9" id="KW-1185">Reference proteome</keyword>
<organism evidence="8 9">
    <name type="scientific">Littorina saxatilis</name>
    <dbReference type="NCBI Taxonomy" id="31220"/>
    <lineage>
        <taxon>Eukaryota</taxon>
        <taxon>Metazoa</taxon>
        <taxon>Spiralia</taxon>
        <taxon>Lophotrochozoa</taxon>
        <taxon>Mollusca</taxon>
        <taxon>Gastropoda</taxon>
        <taxon>Caenogastropoda</taxon>
        <taxon>Littorinimorpha</taxon>
        <taxon>Littorinoidea</taxon>
        <taxon>Littorinidae</taxon>
        <taxon>Littorina</taxon>
    </lineage>
</organism>
<evidence type="ECO:0000313" key="9">
    <source>
        <dbReference type="Proteomes" id="UP001374579"/>
    </source>
</evidence>